<keyword evidence="3" id="KW-1185">Reference proteome</keyword>
<dbReference type="EMBL" id="JBEFKJ010000048">
    <property type="protein sequence ID" value="KAL2036876.1"/>
    <property type="molecule type" value="Genomic_DNA"/>
</dbReference>
<feature type="compositionally biased region" description="Gly residues" evidence="1">
    <location>
        <begin position="575"/>
        <end position="602"/>
    </location>
</feature>
<feature type="compositionally biased region" description="Basic and acidic residues" evidence="1">
    <location>
        <begin position="348"/>
        <end position="372"/>
    </location>
</feature>
<evidence type="ECO:0000313" key="2">
    <source>
        <dbReference type="EMBL" id="KAL2036876.1"/>
    </source>
</evidence>
<name>A0ABR3ZW44_9LECA</name>
<feature type="compositionally biased region" description="Basic and acidic residues" evidence="1">
    <location>
        <begin position="398"/>
        <end position="412"/>
    </location>
</feature>
<feature type="compositionally biased region" description="Basic and acidic residues" evidence="1">
    <location>
        <begin position="629"/>
        <end position="638"/>
    </location>
</feature>
<reference evidence="2 3" key="1">
    <citation type="submission" date="2024-09" db="EMBL/GenBank/DDBJ databases">
        <title>Rethinking Asexuality: The Enigmatic Case of Functional Sexual Genes in Lepraria (Stereocaulaceae).</title>
        <authorList>
            <person name="Doellman M."/>
            <person name="Sun Y."/>
            <person name="Barcenas-Pena A."/>
            <person name="Lumbsch H.T."/>
            <person name="Grewe F."/>
        </authorList>
    </citation>
    <scope>NUCLEOTIDE SEQUENCE [LARGE SCALE GENOMIC DNA]</scope>
    <source>
        <strain evidence="2 3">Mercado 3170</strain>
    </source>
</reference>
<feature type="compositionally biased region" description="Polar residues" evidence="1">
    <location>
        <begin position="163"/>
        <end position="197"/>
    </location>
</feature>
<dbReference type="Proteomes" id="UP001590950">
    <property type="component" value="Unassembled WGS sequence"/>
</dbReference>
<evidence type="ECO:0000256" key="1">
    <source>
        <dbReference type="SAM" id="MobiDB-lite"/>
    </source>
</evidence>
<organism evidence="2 3">
    <name type="scientific">Stereocaulon virgatum</name>
    <dbReference type="NCBI Taxonomy" id="373712"/>
    <lineage>
        <taxon>Eukaryota</taxon>
        <taxon>Fungi</taxon>
        <taxon>Dikarya</taxon>
        <taxon>Ascomycota</taxon>
        <taxon>Pezizomycotina</taxon>
        <taxon>Lecanoromycetes</taxon>
        <taxon>OSLEUM clade</taxon>
        <taxon>Lecanoromycetidae</taxon>
        <taxon>Lecanorales</taxon>
        <taxon>Lecanorineae</taxon>
        <taxon>Stereocaulaceae</taxon>
        <taxon>Stereocaulon</taxon>
    </lineage>
</organism>
<feature type="compositionally biased region" description="Basic and acidic residues" evidence="1">
    <location>
        <begin position="519"/>
        <end position="530"/>
    </location>
</feature>
<gene>
    <name evidence="2" type="ORF">N7G274_010419</name>
</gene>
<feature type="region of interest" description="Disordered" evidence="1">
    <location>
        <begin position="163"/>
        <end position="638"/>
    </location>
</feature>
<sequence length="638" mass="69135">MASLKALYQNYLANPNASALNDNASLNYITTLTAINTAAAIVKHNAAHQKVLKKKEEKVLSCIEGTHAICLDIETTLEFISGGGAYLPGLDDNFLSDRVVTFPMMHMVHFDSSQKIQLIRLYWDQGSLLKHVDVIGARARTWPIRDGKDQAKLIATSVAGTMQSVGPGRQSAQTTGNPDEVVITTNNTTKPRSQSKNVTRDPHASLALFASREEQDEDSAQGKIIRPYAPAAAKPPPRDYHDLFVGNDSDASPQAKARATSPKKENAGIRAPKSQSANPPPRDYHDLFVGNDSDASPVQKKGGASSPKKEDMTPKHIAPKGGAGKNYQPSRLFENIEGSSTPSTPVRSPDRYRQPDPKKYNHFDFGDGDDAKPMPARPKSKHQNNWDFEDFTTPQKVTTKDRGQDAVRHFGWEDDEPVMDSPVKHPPVAKARPDSKSNFDFLDDGTPAGERRPAGHPRGAGNVRVDAGMYANNLFDENGTSASPQRRDRPLSTVTNLKGRHKDFDSHWEMTDESPGGAKETKKGVSEARKKVVSQMGAQWDATDGSPGPQHDDNKNNGVNRVNPITGDKENMRSGGNGGNQAVGIKSGGDGMGGKKGSGRSWGFGDDSDEDGPGGKNAGNFTASKIQQKPKDSGIWDF</sequence>
<comment type="caution">
    <text evidence="2">The sequence shown here is derived from an EMBL/GenBank/DDBJ whole genome shotgun (WGS) entry which is preliminary data.</text>
</comment>
<evidence type="ECO:0000313" key="3">
    <source>
        <dbReference type="Proteomes" id="UP001590950"/>
    </source>
</evidence>
<feature type="compositionally biased region" description="Polar residues" evidence="1">
    <location>
        <begin position="337"/>
        <end position="346"/>
    </location>
</feature>
<proteinExistence type="predicted"/>
<accession>A0ABR3ZW44</accession>
<protein>
    <submittedName>
        <fullName evidence="2">Uncharacterized protein</fullName>
    </submittedName>
</protein>